<evidence type="ECO:0000313" key="2">
    <source>
        <dbReference type="Proteomes" id="UP000595662"/>
    </source>
</evidence>
<dbReference type="AlphaFoldDB" id="A0A7T6XHX9"/>
<organism evidence="1 2">
    <name type="scientific">Penicillium digitatum</name>
    <name type="common">Green mold</name>
    <dbReference type="NCBI Taxonomy" id="36651"/>
    <lineage>
        <taxon>Eukaryota</taxon>
        <taxon>Fungi</taxon>
        <taxon>Dikarya</taxon>
        <taxon>Ascomycota</taxon>
        <taxon>Pezizomycotina</taxon>
        <taxon>Eurotiomycetes</taxon>
        <taxon>Eurotiomycetidae</taxon>
        <taxon>Eurotiales</taxon>
        <taxon>Aspergillaceae</taxon>
        <taxon>Penicillium</taxon>
    </lineage>
</organism>
<sequence length="79" mass="8695">MSYLQPPIPSRNLDVESQNTGLQHLPPILHLSLAAYVCWLPSPGKCYDDPTPTRADDSQIIPILHPIYELSSSSSSSSF</sequence>
<dbReference type="EMBL" id="CP060774">
    <property type="protein sequence ID" value="QQK41412.1"/>
    <property type="molecule type" value="Genomic_DNA"/>
</dbReference>
<evidence type="ECO:0000313" key="1">
    <source>
        <dbReference type="EMBL" id="QQK41412.1"/>
    </source>
</evidence>
<reference evidence="1 2" key="1">
    <citation type="submission" date="2020-08" db="EMBL/GenBank/DDBJ databases">
        <title>The completed genome sequence of the pathogenic ascomycete fungus Penicillium digitatum.</title>
        <authorList>
            <person name="Wang M."/>
        </authorList>
    </citation>
    <scope>NUCLEOTIDE SEQUENCE [LARGE SCALE GENOMIC DNA]</scope>
    <source>
        <strain evidence="1 2">PdW03</strain>
    </source>
</reference>
<accession>A0A7T6XHX9</accession>
<dbReference type="RefSeq" id="XP_065956100.1">
    <property type="nucleotide sequence ID" value="XM_066100700.1"/>
</dbReference>
<proteinExistence type="predicted"/>
<protein>
    <submittedName>
        <fullName evidence="1">Uncharacterized protein</fullName>
    </submittedName>
</protein>
<gene>
    <name evidence="1" type="ORF">Pdw03_4266</name>
</gene>
<dbReference type="Proteomes" id="UP000595662">
    <property type="component" value="Chromosome 1"/>
</dbReference>
<dbReference type="GeneID" id="90952580"/>
<name>A0A7T6XHX9_PENDI</name>